<name>A0A3D8YII0_9BACT</name>
<dbReference type="AlphaFoldDB" id="A0A3D8YII0"/>
<dbReference type="InterPro" id="IPR027417">
    <property type="entry name" value="P-loop_NTPase"/>
</dbReference>
<feature type="transmembrane region" description="Helical" evidence="1">
    <location>
        <begin position="676"/>
        <end position="697"/>
    </location>
</feature>
<comment type="caution">
    <text evidence="2">The sequence shown here is derived from an EMBL/GenBank/DDBJ whole genome shotgun (WGS) entry which is preliminary data.</text>
</comment>
<protein>
    <recommendedName>
        <fullName evidence="4">NACHT domain-containing protein</fullName>
    </recommendedName>
</protein>
<keyword evidence="1" id="KW-0472">Membrane</keyword>
<sequence>MSLKTLYRFFLLTIVAAWFSFMCLKHYLEKVLDLNADNNSILSLYESYEMLMDFIPIFVVLMGIIPQLKPVKKWLGQFSLWKDWNPEIAEESAILDAKRNLIHVLKGIYAGYLDEYAKSCKGLSGLDLVTLKFLHHPDVSSIQINSQIATEEKTNGQNYINGKTGNSVDQIILNDPTIDVFFAVILGDAGCGKSYSFVKRLHESLLKIPASPSAEFIKGVKIPILFDAGDYRIQANVESNALEIWLSDSLKKHYKIASKQVRNWLIEGGHLAICLDGLDEIPQLDRIEFMKAIKAYSEKNKTVIISSRKEEFVRLQSDLPVSPQIYEVESLDRHDIDNIIGKIYIDNPEHQTAIRSVLDSKSELYNYLKVPLILNLFVKTFATLNENDISRIKQLPVEGCLLLLWEKYDPLIFAERLTEKQQIPGTVVKEKSLHISSDQQKLARTYAAWLSRQIDNKTFYIEDIQPRWLLPHDPQTAKSNSQVWAYYYTSRVLSAVLLAIAVGFLIASPLDFLGNGVLAGVLVSFLTLKTLQIKISPWVTIVLFVSCAALLCGLYQGLTVPRQHADMYGLFSVTESFSGIVFGLIAGLTFGFRKIKQTAELDIQPVEQRKFSWGQAVRHGLAGGAAVGFLIGTIGVIIQLQHDNRNTFTLWLRPFLQKMSQMFTQHVMPFKYSETLMVFILGYGVAFIVAFMIIGVIRGRQDVTTIEKDSRTGLNSGMLKSLENALIYGVLTFATIGILYSLCLYTVSGLAESVTRALRFSLGLAIIASLWFGGFELIHHWTLRFYLYLSGRVPLRYASWVQTMHKIDFVRQTGARIKIHHLSLKEYLLALPLAPTPNANNEAMIHSFRPHYRRNVLYSRWLGLSMLFIMPFIDRFGCNKFWNQENEIVYRHNDEHIQKIAANVFKAKKDCSVSFIVDGSVKLGTFVGSIAPSGTSAGFLGFPMDTVYNLFGNFRHGALLLKRSVNPNKWEYLIAPKFEILGMGPGKAMLQLKKGESFEFCINDNEWQNNSGHFLIQMESKLKELK</sequence>
<feature type="transmembrane region" description="Helical" evidence="1">
    <location>
        <begin position="512"/>
        <end position="531"/>
    </location>
</feature>
<evidence type="ECO:0000256" key="1">
    <source>
        <dbReference type="SAM" id="Phobius"/>
    </source>
</evidence>
<dbReference type="Proteomes" id="UP000256373">
    <property type="component" value="Unassembled WGS sequence"/>
</dbReference>
<feature type="transmembrane region" description="Helical" evidence="1">
    <location>
        <begin position="725"/>
        <end position="748"/>
    </location>
</feature>
<feature type="transmembrane region" description="Helical" evidence="1">
    <location>
        <begin position="760"/>
        <end position="778"/>
    </location>
</feature>
<feature type="transmembrane region" description="Helical" evidence="1">
    <location>
        <begin position="538"/>
        <end position="558"/>
    </location>
</feature>
<evidence type="ECO:0000313" key="3">
    <source>
        <dbReference type="Proteomes" id="UP000256373"/>
    </source>
</evidence>
<feature type="transmembrane region" description="Helical" evidence="1">
    <location>
        <begin position="48"/>
        <end position="65"/>
    </location>
</feature>
<dbReference type="Gene3D" id="3.40.50.300">
    <property type="entry name" value="P-loop containing nucleotide triphosphate hydrolases"/>
    <property type="match status" value="1"/>
</dbReference>
<reference evidence="2 3" key="1">
    <citation type="submission" date="2018-07" db="EMBL/GenBank/DDBJ databases">
        <title>Dyadobacter roseus sp. nov., isolated from rose rhizosphere soil.</title>
        <authorList>
            <person name="Chen L."/>
        </authorList>
    </citation>
    <scope>NUCLEOTIDE SEQUENCE [LARGE SCALE GENOMIC DNA]</scope>
    <source>
        <strain evidence="2 3">RS19</strain>
    </source>
</reference>
<feature type="transmembrane region" description="Helical" evidence="1">
    <location>
        <begin position="485"/>
        <end position="506"/>
    </location>
</feature>
<organism evidence="2 3">
    <name type="scientific">Dyadobacter luteus</name>
    <dbReference type="NCBI Taxonomy" id="2259619"/>
    <lineage>
        <taxon>Bacteria</taxon>
        <taxon>Pseudomonadati</taxon>
        <taxon>Bacteroidota</taxon>
        <taxon>Cytophagia</taxon>
        <taxon>Cytophagales</taxon>
        <taxon>Spirosomataceae</taxon>
        <taxon>Dyadobacter</taxon>
    </lineage>
</organism>
<accession>A0A3D8YII0</accession>
<dbReference type="RefSeq" id="WP_115829078.1">
    <property type="nucleotide sequence ID" value="NZ_QNUL01000001.1"/>
</dbReference>
<evidence type="ECO:0000313" key="2">
    <source>
        <dbReference type="EMBL" id="REA64470.1"/>
    </source>
</evidence>
<keyword evidence="3" id="KW-1185">Reference proteome</keyword>
<keyword evidence="1" id="KW-1133">Transmembrane helix</keyword>
<keyword evidence="1" id="KW-0812">Transmembrane</keyword>
<dbReference type="OrthoDB" id="1488560at2"/>
<proteinExistence type="predicted"/>
<feature type="transmembrane region" description="Helical" evidence="1">
    <location>
        <begin position="7"/>
        <end position="28"/>
    </location>
</feature>
<evidence type="ECO:0008006" key="4">
    <source>
        <dbReference type="Google" id="ProtNLM"/>
    </source>
</evidence>
<feature type="transmembrane region" description="Helical" evidence="1">
    <location>
        <begin position="856"/>
        <end position="873"/>
    </location>
</feature>
<feature type="transmembrane region" description="Helical" evidence="1">
    <location>
        <begin position="570"/>
        <end position="592"/>
    </location>
</feature>
<feature type="transmembrane region" description="Helical" evidence="1">
    <location>
        <begin position="619"/>
        <end position="640"/>
    </location>
</feature>
<dbReference type="EMBL" id="QNUL01000001">
    <property type="protein sequence ID" value="REA64470.1"/>
    <property type="molecule type" value="Genomic_DNA"/>
</dbReference>
<gene>
    <name evidence="2" type="ORF">DSL64_02670</name>
</gene>